<evidence type="ECO:0000313" key="2">
    <source>
        <dbReference type="EMBL" id="OLQ88170.1"/>
    </source>
</evidence>
<dbReference type="RefSeq" id="WP_075709338.1">
    <property type="nucleotide sequence ID" value="NZ_MJMJ01000023.1"/>
</dbReference>
<dbReference type="InterPro" id="IPR000182">
    <property type="entry name" value="GNAT_dom"/>
</dbReference>
<dbReference type="SUPFAM" id="SSF55729">
    <property type="entry name" value="Acyl-CoA N-acyltransferases (Nat)"/>
    <property type="match status" value="1"/>
</dbReference>
<reference evidence="2 3" key="1">
    <citation type="submission" date="2016-09" db="EMBL/GenBank/DDBJ databases">
        <title>Genomic Taxonomy of the Vibrionaceae.</title>
        <authorList>
            <person name="Gonzalez-Castillo A."/>
            <person name="Gomez-Gil B."/>
            <person name="Enciso-Ibarra K."/>
        </authorList>
    </citation>
    <scope>NUCLEOTIDE SEQUENCE [LARGE SCALE GENOMIC DNA]</scope>
    <source>
        <strain evidence="2 3">CAIM 703</strain>
    </source>
</reference>
<organism evidence="2 3">
    <name type="scientific">Vibrio panuliri</name>
    <dbReference type="NCBI Taxonomy" id="1381081"/>
    <lineage>
        <taxon>Bacteria</taxon>
        <taxon>Pseudomonadati</taxon>
        <taxon>Pseudomonadota</taxon>
        <taxon>Gammaproteobacteria</taxon>
        <taxon>Vibrionales</taxon>
        <taxon>Vibrionaceae</taxon>
        <taxon>Vibrio</taxon>
    </lineage>
</organism>
<dbReference type="InterPro" id="IPR051531">
    <property type="entry name" value="N-acetyltransferase"/>
</dbReference>
<dbReference type="InterPro" id="IPR016181">
    <property type="entry name" value="Acyl_CoA_acyltransferase"/>
</dbReference>
<feature type="domain" description="N-acetyltransferase" evidence="1">
    <location>
        <begin position="7"/>
        <end position="177"/>
    </location>
</feature>
<dbReference type="EMBL" id="MJMJ01000023">
    <property type="protein sequence ID" value="OLQ88170.1"/>
    <property type="molecule type" value="Genomic_DNA"/>
</dbReference>
<dbReference type="OrthoDB" id="9801656at2"/>
<dbReference type="PANTHER" id="PTHR43792:SF1">
    <property type="entry name" value="N-ACETYLTRANSFERASE DOMAIN-CONTAINING PROTEIN"/>
    <property type="match status" value="1"/>
</dbReference>
<dbReference type="Pfam" id="PF13302">
    <property type="entry name" value="Acetyltransf_3"/>
    <property type="match status" value="1"/>
</dbReference>
<accession>A0A1Q9HEU4</accession>
<dbReference type="Gene3D" id="3.40.630.30">
    <property type="match status" value="1"/>
</dbReference>
<keyword evidence="2" id="KW-0808">Transferase</keyword>
<dbReference type="AlphaFoldDB" id="A0A1Q9HEU4"/>
<protein>
    <submittedName>
        <fullName evidence="2">GNAT family N-acetyltransferase</fullName>
    </submittedName>
</protein>
<dbReference type="PROSITE" id="PS51186">
    <property type="entry name" value="GNAT"/>
    <property type="match status" value="1"/>
</dbReference>
<proteinExistence type="predicted"/>
<comment type="caution">
    <text evidence="2">The sequence shown here is derived from an EMBL/GenBank/DDBJ whole genome shotgun (WGS) entry which is preliminary data.</text>
</comment>
<name>A0A1Q9HEU4_9VIBR</name>
<evidence type="ECO:0000313" key="3">
    <source>
        <dbReference type="Proteomes" id="UP000186313"/>
    </source>
</evidence>
<dbReference type="Proteomes" id="UP000186313">
    <property type="component" value="Unassembled WGS sequence"/>
</dbReference>
<dbReference type="GO" id="GO:0016747">
    <property type="term" value="F:acyltransferase activity, transferring groups other than amino-acyl groups"/>
    <property type="evidence" value="ECO:0007669"/>
    <property type="project" value="InterPro"/>
</dbReference>
<dbReference type="PANTHER" id="PTHR43792">
    <property type="entry name" value="GNAT FAMILY, PUTATIVE (AFU_ORTHOLOGUE AFUA_3G00765)-RELATED-RELATED"/>
    <property type="match status" value="1"/>
</dbReference>
<dbReference type="STRING" id="1381081.BIY22_08370"/>
<sequence length="189" mass="21526">MLETKRLILRQWEDDDYPHFAKMCADPEVMKYFPATLSEQESHQLADRLRALIDVNGWGFWVVELKATGEFIGFVGLNALDGESGIPGAPMIEIGWRTVKKHWRKGYATEAAEQALRYAFFVLGVEQVYAFTPITNTPSQMVMKRLGMVNARLDFDHPKVEVGHELRRHCLYKIDKQIVTVGSLLGSVL</sequence>
<evidence type="ECO:0000259" key="1">
    <source>
        <dbReference type="PROSITE" id="PS51186"/>
    </source>
</evidence>
<gene>
    <name evidence="2" type="ORF">BIY22_08370</name>
</gene>